<dbReference type="OrthoDB" id="6159421at2759"/>
<protein>
    <recommendedName>
        <fullName evidence="1">HAT C-terminal dimerisation domain-containing protein</fullName>
    </recommendedName>
</protein>
<evidence type="ECO:0000313" key="3">
    <source>
        <dbReference type="Proteomes" id="UP000324800"/>
    </source>
</evidence>
<dbReference type="SUPFAM" id="SSF53098">
    <property type="entry name" value="Ribonuclease H-like"/>
    <property type="match status" value="1"/>
</dbReference>
<dbReference type="Proteomes" id="UP000324800">
    <property type="component" value="Unassembled WGS sequence"/>
</dbReference>
<dbReference type="PANTHER" id="PTHR46880">
    <property type="entry name" value="RAS-ASSOCIATING DOMAIN-CONTAINING PROTEIN"/>
    <property type="match status" value="1"/>
</dbReference>
<sequence length="132" mass="15557">EVCQTVAKRGDHSYARFPSFQFLSRVCLTIPVDNCWPERGFSQMKRIKSKERNRIGTKMLQYLMNIKLNCWAKMIKAKALQIAERWHAENERRVSGQKQLQQQFATQQTNQGLEAPELVQQNIYETSEFVFE</sequence>
<reference evidence="2 3" key="1">
    <citation type="submission" date="2019-03" db="EMBL/GenBank/DDBJ databases">
        <title>Single cell metagenomics reveals metabolic interactions within the superorganism composed of flagellate Streblomastix strix and complex community of Bacteroidetes bacteria on its surface.</title>
        <authorList>
            <person name="Treitli S.C."/>
            <person name="Kolisko M."/>
            <person name="Husnik F."/>
            <person name="Keeling P."/>
            <person name="Hampl V."/>
        </authorList>
    </citation>
    <scope>NUCLEOTIDE SEQUENCE [LARGE SCALE GENOMIC DNA]</scope>
    <source>
        <strain evidence="2">ST1C</strain>
    </source>
</reference>
<evidence type="ECO:0000313" key="2">
    <source>
        <dbReference type="EMBL" id="KAA6384622.1"/>
    </source>
</evidence>
<evidence type="ECO:0000259" key="1">
    <source>
        <dbReference type="Pfam" id="PF05699"/>
    </source>
</evidence>
<dbReference type="GO" id="GO:0046983">
    <property type="term" value="F:protein dimerization activity"/>
    <property type="evidence" value="ECO:0007669"/>
    <property type="project" value="InterPro"/>
</dbReference>
<gene>
    <name evidence="2" type="ORF">EZS28_019849</name>
</gene>
<dbReference type="AlphaFoldDB" id="A0A5J4VPU8"/>
<name>A0A5J4VPU8_9EUKA</name>
<dbReference type="InterPro" id="IPR012337">
    <property type="entry name" value="RNaseH-like_sf"/>
</dbReference>
<accession>A0A5J4VPU8</accession>
<proteinExistence type="predicted"/>
<feature type="non-terminal residue" evidence="2">
    <location>
        <position position="1"/>
    </location>
</feature>
<dbReference type="EMBL" id="SNRW01005669">
    <property type="protein sequence ID" value="KAA6384622.1"/>
    <property type="molecule type" value="Genomic_DNA"/>
</dbReference>
<dbReference type="Pfam" id="PF05699">
    <property type="entry name" value="Dimer_Tnp_hAT"/>
    <property type="match status" value="1"/>
</dbReference>
<dbReference type="PANTHER" id="PTHR46880:SF5">
    <property type="entry name" value="DUF4371 DOMAIN-CONTAINING PROTEIN"/>
    <property type="match status" value="1"/>
</dbReference>
<comment type="caution">
    <text evidence="2">The sequence shown here is derived from an EMBL/GenBank/DDBJ whole genome shotgun (WGS) entry which is preliminary data.</text>
</comment>
<dbReference type="InterPro" id="IPR008906">
    <property type="entry name" value="HATC_C_dom"/>
</dbReference>
<organism evidence="2 3">
    <name type="scientific">Streblomastix strix</name>
    <dbReference type="NCBI Taxonomy" id="222440"/>
    <lineage>
        <taxon>Eukaryota</taxon>
        <taxon>Metamonada</taxon>
        <taxon>Preaxostyla</taxon>
        <taxon>Oxymonadida</taxon>
        <taxon>Streblomastigidae</taxon>
        <taxon>Streblomastix</taxon>
    </lineage>
</organism>
<feature type="domain" description="HAT C-terminal dimerisation" evidence="1">
    <location>
        <begin position="15"/>
        <end position="68"/>
    </location>
</feature>